<keyword evidence="3 4" id="KW-0067">ATP-binding</keyword>
<dbReference type="GO" id="GO:0005524">
    <property type="term" value="F:ATP binding"/>
    <property type="evidence" value="ECO:0007669"/>
    <property type="project" value="UniProtKB-UniRule"/>
</dbReference>
<dbReference type="GO" id="GO:0016874">
    <property type="term" value="F:ligase activity"/>
    <property type="evidence" value="ECO:0007669"/>
    <property type="project" value="UniProtKB-KW"/>
</dbReference>
<dbReference type="SUPFAM" id="SSF56059">
    <property type="entry name" value="Glutathione synthetase ATP-binding domain-like"/>
    <property type="match status" value="1"/>
</dbReference>
<dbReference type="PANTHER" id="PTHR43585:SF2">
    <property type="entry name" value="ATP-GRASP ENZYME FSQD"/>
    <property type="match status" value="1"/>
</dbReference>
<evidence type="ECO:0000259" key="5">
    <source>
        <dbReference type="PROSITE" id="PS50975"/>
    </source>
</evidence>
<evidence type="ECO:0000313" key="7">
    <source>
        <dbReference type="Proteomes" id="UP000605361"/>
    </source>
</evidence>
<evidence type="ECO:0000256" key="3">
    <source>
        <dbReference type="ARBA" id="ARBA00022840"/>
    </source>
</evidence>
<comment type="caution">
    <text evidence="6">The sequence shown here is derived from an EMBL/GenBank/DDBJ whole genome shotgun (WGS) entry which is preliminary data.</text>
</comment>
<dbReference type="Proteomes" id="UP000605361">
    <property type="component" value="Unassembled WGS sequence"/>
</dbReference>
<dbReference type="EMBL" id="JADOGI010000267">
    <property type="protein sequence ID" value="MBF8193243.1"/>
    <property type="molecule type" value="Genomic_DNA"/>
</dbReference>
<evidence type="ECO:0000313" key="6">
    <source>
        <dbReference type="EMBL" id="MBF8193243.1"/>
    </source>
</evidence>
<dbReference type="InterPro" id="IPR052032">
    <property type="entry name" value="ATP-dep_AA_Ligase"/>
</dbReference>
<feature type="domain" description="ATP-grasp" evidence="5">
    <location>
        <begin position="116"/>
        <end position="306"/>
    </location>
</feature>
<dbReference type="PROSITE" id="PS50975">
    <property type="entry name" value="ATP_GRASP"/>
    <property type="match status" value="1"/>
</dbReference>
<keyword evidence="2 4" id="KW-0547">Nucleotide-binding</keyword>
<dbReference type="Gene3D" id="3.40.50.20">
    <property type="match status" value="1"/>
</dbReference>
<evidence type="ECO:0000256" key="4">
    <source>
        <dbReference type="PROSITE-ProRule" id="PRU00409"/>
    </source>
</evidence>
<dbReference type="Gene3D" id="3.30.470.20">
    <property type="entry name" value="ATP-grasp fold, B domain"/>
    <property type="match status" value="1"/>
</dbReference>
<evidence type="ECO:0000256" key="1">
    <source>
        <dbReference type="ARBA" id="ARBA00022598"/>
    </source>
</evidence>
<keyword evidence="1" id="KW-0436">Ligase</keyword>
<organism evidence="6 7">
    <name type="scientific">Nonomuraea cypriaca</name>
    <dbReference type="NCBI Taxonomy" id="1187855"/>
    <lineage>
        <taxon>Bacteria</taxon>
        <taxon>Bacillati</taxon>
        <taxon>Actinomycetota</taxon>
        <taxon>Actinomycetes</taxon>
        <taxon>Streptosporangiales</taxon>
        <taxon>Streptosporangiaceae</taxon>
        <taxon>Nonomuraea</taxon>
    </lineage>
</organism>
<dbReference type="InterPro" id="IPR011761">
    <property type="entry name" value="ATP-grasp"/>
</dbReference>
<dbReference type="AlphaFoldDB" id="A0A931AJV7"/>
<keyword evidence="7" id="KW-1185">Reference proteome</keyword>
<dbReference type="GO" id="GO:0046872">
    <property type="term" value="F:metal ion binding"/>
    <property type="evidence" value="ECO:0007669"/>
    <property type="project" value="InterPro"/>
</dbReference>
<evidence type="ECO:0000256" key="2">
    <source>
        <dbReference type="ARBA" id="ARBA00022741"/>
    </source>
</evidence>
<accession>A0A931AJV7</accession>
<proteinExistence type="predicted"/>
<reference evidence="6" key="1">
    <citation type="submission" date="2020-11" db="EMBL/GenBank/DDBJ databases">
        <title>Whole-genome analyses of Nonomuraea sp. K274.</title>
        <authorList>
            <person name="Veyisoglu A."/>
        </authorList>
    </citation>
    <scope>NUCLEOTIDE SEQUENCE</scope>
    <source>
        <strain evidence="6">K274</strain>
    </source>
</reference>
<gene>
    <name evidence="6" type="ORF">ITP53_47760</name>
</gene>
<name>A0A931AJV7_9ACTN</name>
<dbReference type="PANTHER" id="PTHR43585">
    <property type="entry name" value="FUMIPYRROLE BIOSYNTHESIS PROTEIN C"/>
    <property type="match status" value="1"/>
</dbReference>
<sequence length="402" mass="44014">MRKPLLIISRDPHHTLFDGARCLLPLAEVEPHLVTNPWLVEGVDSSDFRHTTVCDFVDDDRVEQTCDWIVEANGIRGIVALHEKMVIMAARLRTAHRLPGLQLDTALLFRDKVRMKRAVRAHGVTVPDFRALDGEGELGAVDWSRGCHVIKPRRGVGSNQIHIVDSLATAREVWRRIGAPAGAYEIEEFIAGDMFHCEGIVQDGRVFHTSVGQYHARPGDVAPGAMAGSYLLPDGKLAQRIADMHERVVGALGFGSGVTHLEVFHTPQDRLVFCEIAARPGGGGIDRMVLRRHGVHLREAAIRIEAGLPPAVAHPPVSAGDQTVWGRVGIYPHGRAPAELTAHECGELGVAEYEYRPAAGGNDGLPRHSADYAHRFILSGSSPADFMAKAARLRAAAERWRR</sequence>
<dbReference type="RefSeq" id="WP_195902116.1">
    <property type="nucleotide sequence ID" value="NZ_JADOGI010000267.1"/>
</dbReference>
<protein>
    <recommendedName>
        <fullName evidence="5">ATP-grasp domain-containing protein</fullName>
    </recommendedName>
</protein>